<protein>
    <submittedName>
        <fullName evidence="10">Cytochrome P450</fullName>
    </submittedName>
</protein>
<dbReference type="GO" id="GO:0005506">
    <property type="term" value="F:iron ion binding"/>
    <property type="evidence" value="ECO:0007669"/>
    <property type="project" value="InterPro"/>
</dbReference>
<dbReference type="PRINTS" id="PR00463">
    <property type="entry name" value="EP450I"/>
</dbReference>
<keyword evidence="3 8" id="KW-0349">Heme</keyword>
<comment type="cofactor">
    <cofactor evidence="1 8">
        <name>heme</name>
        <dbReference type="ChEBI" id="CHEBI:30413"/>
    </cofactor>
</comment>
<organism evidence="10 11">
    <name type="scientific">Podospora fimiseda</name>
    <dbReference type="NCBI Taxonomy" id="252190"/>
    <lineage>
        <taxon>Eukaryota</taxon>
        <taxon>Fungi</taxon>
        <taxon>Dikarya</taxon>
        <taxon>Ascomycota</taxon>
        <taxon>Pezizomycotina</taxon>
        <taxon>Sordariomycetes</taxon>
        <taxon>Sordariomycetidae</taxon>
        <taxon>Sordariales</taxon>
        <taxon>Podosporaceae</taxon>
        <taxon>Podospora</taxon>
    </lineage>
</organism>
<dbReference type="InterPro" id="IPR002401">
    <property type="entry name" value="Cyt_P450_E_grp-I"/>
</dbReference>
<evidence type="ECO:0000313" key="11">
    <source>
        <dbReference type="Proteomes" id="UP001301958"/>
    </source>
</evidence>
<keyword evidence="4 8" id="KW-0479">Metal-binding</keyword>
<dbReference type="EMBL" id="MU865299">
    <property type="protein sequence ID" value="KAK4230348.1"/>
    <property type="molecule type" value="Genomic_DNA"/>
</dbReference>
<comment type="similarity">
    <text evidence="2">Belongs to the cytochrome P450 family.</text>
</comment>
<evidence type="ECO:0000256" key="8">
    <source>
        <dbReference type="PIRSR" id="PIRSR602401-1"/>
    </source>
</evidence>
<evidence type="ECO:0000256" key="3">
    <source>
        <dbReference type="ARBA" id="ARBA00022617"/>
    </source>
</evidence>
<reference evidence="10" key="2">
    <citation type="submission" date="2023-05" db="EMBL/GenBank/DDBJ databases">
        <authorList>
            <consortium name="Lawrence Berkeley National Laboratory"/>
            <person name="Steindorff A."/>
            <person name="Hensen N."/>
            <person name="Bonometti L."/>
            <person name="Westerberg I."/>
            <person name="Brannstrom I.O."/>
            <person name="Guillou S."/>
            <person name="Cros-Aarteil S."/>
            <person name="Calhoun S."/>
            <person name="Haridas S."/>
            <person name="Kuo A."/>
            <person name="Mondo S."/>
            <person name="Pangilinan J."/>
            <person name="Riley R."/>
            <person name="Labutti K."/>
            <person name="Andreopoulos B."/>
            <person name="Lipzen A."/>
            <person name="Chen C."/>
            <person name="Yanf M."/>
            <person name="Daum C."/>
            <person name="Ng V."/>
            <person name="Clum A."/>
            <person name="Ohm R."/>
            <person name="Martin F."/>
            <person name="Silar P."/>
            <person name="Natvig D."/>
            <person name="Lalanne C."/>
            <person name="Gautier V."/>
            <person name="Ament-Velasquez S.L."/>
            <person name="Kruys A."/>
            <person name="Hutchinson M.I."/>
            <person name="Powell A.J."/>
            <person name="Barry K."/>
            <person name="Miller A.N."/>
            <person name="Grigoriev I.V."/>
            <person name="Debuchy R."/>
            <person name="Gladieux P."/>
            <person name="Thoren M.H."/>
            <person name="Johannesson H."/>
        </authorList>
    </citation>
    <scope>NUCLEOTIDE SEQUENCE</scope>
    <source>
        <strain evidence="10">CBS 990.96</strain>
    </source>
</reference>
<evidence type="ECO:0000256" key="1">
    <source>
        <dbReference type="ARBA" id="ARBA00001971"/>
    </source>
</evidence>
<evidence type="ECO:0000256" key="6">
    <source>
        <dbReference type="ARBA" id="ARBA00023004"/>
    </source>
</evidence>
<keyword evidence="6 8" id="KW-0408">Iron</keyword>
<dbReference type="GO" id="GO:0016705">
    <property type="term" value="F:oxidoreductase activity, acting on paired donors, with incorporation or reduction of molecular oxygen"/>
    <property type="evidence" value="ECO:0007669"/>
    <property type="project" value="InterPro"/>
</dbReference>
<accession>A0AAN7BWN3</accession>
<comment type="caution">
    <text evidence="10">The sequence shown here is derived from an EMBL/GenBank/DDBJ whole genome shotgun (WGS) entry which is preliminary data.</text>
</comment>
<keyword evidence="9" id="KW-0472">Membrane</keyword>
<dbReference type="AlphaFoldDB" id="A0AAN7BWN3"/>
<proteinExistence type="inferred from homology"/>
<gene>
    <name evidence="10" type="ORF">QBC38DRAFT_40076</name>
</gene>
<keyword evidence="9" id="KW-1133">Transmembrane helix</keyword>
<dbReference type="GO" id="GO:0020037">
    <property type="term" value="F:heme binding"/>
    <property type="evidence" value="ECO:0007669"/>
    <property type="project" value="InterPro"/>
</dbReference>
<dbReference type="PANTHER" id="PTHR24305">
    <property type="entry name" value="CYTOCHROME P450"/>
    <property type="match status" value="1"/>
</dbReference>
<dbReference type="Gene3D" id="1.10.630.10">
    <property type="entry name" value="Cytochrome P450"/>
    <property type="match status" value="1"/>
</dbReference>
<keyword evidence="5" id="KW-0560">Oxidoreductase</keyword>
<dbReference type="Pfam" id="PF00067">
    <property type="entry name" value="p450"/>
    <property type="match status" value="1"/>
</dbReference>
<evidence type="ECO:0000256" key="5">
    <source>
        <dbReference type="ARBA" id="ARBA00023002"/>
    </source>
</evidence>
<evidence type="ECO:0000256" key="2">
    <source>
        <dbReference type="ARBA" id="ARBA00010617"/>
    </source>
</evidence>
<feature type="binding site" description="axial binding residue" evidence="8">
    <location>
        <position position="464"/>
    </location>
    <ligand>
        <name>heme</name>
        <dbReference type="ChEBI" id="CHEBI:30413"/>
    </ligand>
    <ligandPart>
        <name>Fe</name>
        <dbReference type="ChEBI" id="CHEBI:18248"/>
    </ligandPart>
</feature>
<name>A0AAN7BWN3_9PEZI</name>
<dbReference type="InterPro" id="IPR050121">
    <property type="entry name" value="Cytochrome_P450_monoxygenase"/>
</dbReference>
<keyword evidence="9" id="KW-0812">Transmembrane</keyword>
<dbReference type="GO" id="GO:0004497">
    <property type="term" value="F:monooxygenase activity"/>
    <property type="evidence" value="ECO:0007669"/>
    <property type="project" value="UniProtKB-KW"/>
</dbReference>
<evidence type="ECO:0000256" key="4">
    <source>
        <dbReference type="ARBA" id="ARBA00022723"/>
    </source>
</evidence>
<keyword evidence="11" id="KW-1185">Reference proteome</keyword>
<sequence>MGLLTVPEVPDLTSYVVLISTIISILFIAQIVYNLYFHPLRHIPGPFWARASGIPSWLQARTGKRHLWLYQQFQVFNTNILRVEPNLVLFRDPEAYSAIYGERSNVQRSNFYQLWCRNSQDVNTVNAIDPAEHARKRKILNRCFTDKSLRSALPFITSHIDRWHQLLVPSTNQSEWSDPIEISESLDGLILDILTDLCFGKSVQIKEPNDTCPNPSLKKIPHCIAQYLKFYYPICRSPLSTSLLYLKPLGLDTLFYHLAPSTIKQYDSFVTTTVTSRLSQTPSSSENPPRLDMLHFLTTPQPNTSSPPLTLPELLAESHLLIVAGSDTTSILLSAIFFHLTSPSQSQTLRNLTHEIRTTFPTLPEISHPSPTQTPFLTKCINEALRLITPGPCELPRTVLPGGITIQNQYFPQGTTVGVSHFVTANDIEIWGEDASRYNPDRWDTMTKEQKGAFHPFLSGPGNCAGRNLALSEMYTVVARTLWLFDVRRMPGSKKGGGGVGLYGLGVEEEEHFGLFDAYIALREGPEVQFRRRVD</sequence>
<evidence type="ECO:0000256" key="9">
    <source>
        <dbReference type="SAM" id="Phobius"/>
    </source>
</evidence>
<dbReference type="InterPro" id="IPR001128">
    <property type="entry name" value="Cyt_P450"/>
</dbReference>
<evidence type="ECO:0000256" key="7">
    <source>
        <dbReference type="ARBA" id="ARBA00023033"/>
    </source>
</evidence>
<evidence type="ECO:0000313" key="10">
    <source>
        <dbReference type="EMBL" id="KAK4230348.1"/>
    </source>
</evidence>
<feature type="transmembrane region" description="Helical" evidence="9">
    <location>
        <begin position="12"/>
        <end position="36"/>
    </location>
</feature>
<dbReference type="PANTHER" id="PTHR24305:SF237">
    <property type="entry name" value="CYTOCHROME P450 MONOOXYGENASE ATNE-RELATED"/>
    <property type="match status" value="1"/>
</dbReference>
<keyword evidence="7" id="KW-0503">Monooxygenase</keyword>
<dbReference type="PRINTS" id="PR00385">
    <property type="entry name" value="P450"/>
</dbReference>
<dbReference type="Proteomes" id="UP001301958">
    <property type="component" value="Unassembled WGS sequence"/>
</dbReference>
<dbReference type="SUPFAM" id="SSF48264">
    <property type="entry name" value="Cytochrome P450"/>
    <property type="match status" value="1"/>
</dbReference>
<dbReference type="InterPro" id="IPR036396">
    <property type="entry name" value="Cyt_P450_sf"/>
</dbReference>
<reference evidence="10" key="1">
    <citation type="journal article" date="2023" name="Mol. Phylogenet. Evol.">
        <title>Genome-scale phylogeny and comparative genomics of the fungal order Sordariales.</title>
        <authorList>
            <person name="Hensen N."/>
            <person name="Bonometti L."/>
            <person name="Westerberg I."/>
            <person name="Brannstrom I.O."/>
            <person name="Guillou S."/>
            <person name="Cros-Aarteil S."/>
            <person name="Calhoun S."/>
            <person name="Haridas S."/>
            <person name="Kuo A."/>
            <person name="Mondo S."/>
            <person name="Pangilinan J."/>
            <person name="Riley R."/>
            <person name="LaButti K."/>
            <person name="Andreopoulos B."/>
            <person name="Lipzen A."/>
            <person name="Chen C."/>
            <person name="Yan M."/>
            <person name="Daum C."/>
            <person name="Ng V."/>
            <person name="Clum A."/>
            <person name="Steindorff A."/>
            <person name="Ohm R.A."/>
            <person name="Martin F."/>
            <person name="Silar P."/>
            <person name="Natvig D.O."/>
            <person name="Lalanne C."/>
            <person name="Gautier V."/>
            <person name="Ament-Velasquez S.L."/>
            <person name="Kruys A."/>
            <person name="Hutchinson M.I."/>
            <person name="Powell A.J."/>
            <person name="Barry K."/>
            <person name="Miller A.N."/>
            <person name="Grigoriev I.V."/>
            <person name="Debuchy R."/>
            <person name="Gladieux P."/>
            <person name="Hiltunen Thoren M."/>
            <person name="Johannesson H."/>
        </authorList>
    </citation>
    <scope>NUCLEOTIDE SEQUENCE</scope>
    <source>
        <strain evidence="10">CBS 990.96</strain>
    </source>
</reference>